<dbReference type="PROSITE" id="PS50910">
    <property type="entry name" value="HEPN"/>
    <property type="match status" value="1"/>
</dbReference>
<dbReference type="Proteomes" id="UP000001431">
    <property type="component" value="Chromosome"/>
</dbReference>
<dbReference type="Gene3D" id="1.20.120.330">
    <property type="entry name" value="Nucleotidyltransferases domain 2"/>
    <property type="match status" value="1"/>
</dbReference>
<evidence type="ECO:0000313" key="3">
    <source>
        <dbReference type="Proteomes" id="UP000001431"/>
    </source>
</evidence>
<dbReference type="STRING" id="410359.Pcal_1501"/>
<feature type="domain" description="HEPN" evidence="1">
    <location>
        <begin position="1"/>
        <end position="101"/>
    </location>
</feature>
<evidence type="ECO:0000313" key="2">
    <source>
        <dbReference type="EMBL" id="ABO08920.1"/>
    </source>
</evidence>
<dbReference type="SMART" id="SM00748">
    <property type="entry name" value="HEPN"/>
    <property type="match status" value="1"/>
</dbReference>
<dbReference type="KEGG" id="pcl:Pcal_1501"/>
<dbReference type="InterPro" id="IPR007842">
    <property type="entry name" value="HEPN_dom"/>
</dbReference>
<name>A3MWA3_PYRCJ</name>
<sequence length="110" mass="12729">MPARTYARGGTTPRRFFVQQSVELALKALLIKLTGSRPQTHATGDLLELVEKALGVTFPEDVRRCAELLEQHYIQPRCPEARLSDYRRWEAEEAVECMEKVWAHVVDKYR</sequence>
<dbReference type="HOGENOM" id="CLU_123170_2_0_2"/>
<proteinExistence type="predicted"/>
<dbReference type="SUPFAM" id="SSF81593">
    <property type="entry name" value="Nucleotidyltransferase substrate binding subunit/domain"/>
    <property type="match status" value="1"/>
</dbReference>
<evidence type="ECO:0000259" key="1">
    <source>
        <dbReference type="PROSITE" id="PS50910"/>
    </source>
</evidence>
<gene>
    <name evidence="2" type="ordered locus">Pcal_1501</name>
</gene>
<dbReference type="eggNOG" id="arCOG01191">
    <property type="taxonomic scope" value="Archaea"/>
</dbReference>
<dbReference type="Pfam" id="PF05168">
    <property type="entry name" value="HEPN"/>
    <property type="match status" value="1"/>
</dbReference>
<protein>
    <submittedName>
        <fullName evidence="2">HEPN domain protein</fullName>
    </submittedName>
</protein>
<keyword evidence="3" id="KW-1185">Reference proteome</keyword>
<accession>A3MWA3</accession>
<dbReference type="AlphaFoldDB" id="A3MWA3"/>
<reference evidence="2" key="1">
    <citation type="submission" date="2007-02" db="EMBL/GenBank/DDBJ databases">
        <title>Complete sequence of Pyrobaculum calidifontis JCM 11548.</title>
        <authorList>
            <consortium name="US DOE Joint Genome Institute"/>
            <person name="Copeland A."/>
            <person name="Lucas S."/>
            <person name="Lapidus A."/>
            <person name="Barry K."/>
            <person name="Glavina del Rio T."/>
            <person name="Dalin E."/>
            <person name="Tice H."/>
            <person name="Pitluck S."/>
            <person name="Chain P."/>
            <person name="Malfatti S."/>
            <person name="Shin M."/>
            <person name="Vergez L."/>
            <person name="Schmutz J."/>
            <person name="Larimer F."/>
            <person name="Land M."/>
            <person name="Hauser L."/>
            <person name="Kyrpides N."/>
            <person name="Mikhailova N."/>
            <person name="Cozen A.E."/>
            <person name="Fitz-Gibbon S.T."/>
            <person name="House C.H."/>
            <person name="Saltikov C."/>
            <person name="Lowe T.M."/>
            <person name="Richardson P."/>
        </authorList>
    </citation>
    <scope>NUCLEOTIDE SEQUENCE [LARGE SCALE GENOMIC DNA]</scope>
    <source>
        <strain evidence="2">JCM 11548</strain>
    </source>
</reference>
<organism evidence="2 3">
    <name type="scientific">Pyrobaculum calidifontis (strain DSM 21063 / JCM 11548 / VA1)</name>
    <dbReference type="NCBI Taxonomy" id="410359"/>
    <lineage>
        <taxon>Archaea</taxon>
        <taxon>Thermoproteota</taxon>
        <taxon>Thermoprotei</taxon>
        <taxon>Thermoproteales</taxon>
        <taxon>Thermoproteaceae</taxon>
        <taxon>Pyrobaculum</taxon>
    </lineage>
</organism>
<dbReference type="EMBL" id="CP000561">
    <property type="protein sequence ID" value="ABO08920.1"/>
    <property type="molecule type" value="Genomic_DNA"/>
</dbReference>